<protein>
    <recommendedName>
        <fullName evidence="1">DUF6870 domain-containing protein</fullName>
    </recommendedName>
</protein>
<dbReference type="Proteomes" id="UP000408482">
    <property type="component" value="Unassembled WGS sequence"/>
</dbReference>
<reference evidence="2 3" key="1">
    <citation type="submission" date="2019-07" db="EMBL/GenBank/DDBJ databases">
        <authorList>
            <person name="Hibberd C M."/>
            <person name="Gehrig L. J."/>
            <person name="Chang H.-W."/>
            <person name="Venkatesh S."/>
        </authorList>
    </citation>
    <scope>NUCLEOTIDE SEQUENCE [LARGE SCALE GENOMIC DNA]</scope>
    <source>
        <strain evidence="2">Blautia_luti_SSTS_Bg7063</strain>
    </source>
</reference>
<accession>A0A564VKS5</accession>
<evidence type="ECO:0000313" key="3">
    <source>
        <dbReference type="Proteomes" id="UP000408482"/>
    </source>
</evidence>
<evidence type="ECO:0000313" key="2">
    <source>
        <dbReference type="EMBL" id="VUX33059.1"/>
    </source>
</evidence>
<organism evidence="2 3">
    <name type="scientific">Blautia luti</name>
    <dbReference type="NCBI Taxonomy" id="89014"/>
    <lineage>
        <taxon>Bacteria</taxon>
        <taxon>Bacillati</taxon>
        <taxon>Bacillota</taxon>
        <taxon>Clostridia</taxon>
        <taxon>Lachnospirales</taxon>
        <taxon>Lachnospiraceae</taxon>
        <taxon>Blautia</taxon>
    </lineage>
</organism>
<name>A0A564VKS5_9FIRM</name>
<keyword evidence="3" id="KW-1185">Reference proteome</keyword>
<sequence>MKSVDIGAVAPESLPDVSGMIFDTSLPREERIALFLQAVENPYCFCIGGIGVKIEFAESGPSLQDTLTDFLLRQKSGL</sequence>
<dbReference type="InterPro" id="IPR049222">
    <property type="entry name" value="DUF6870"/>
</dbReference>
<dbReference type="AlphaFoldDB" id="A0A564VKS5"/>
<gene>
    <name evidence="2" type="ORF">RSSSTS7063_02526</name>
</gene>
<proteinExistence type="predicted"/>
<dbReference type="Pfam" id="PF21757">
    <property type="entry name" value="DUF6870"/>
    <property type="match status" value="1"/>
</dbReference>
<evidence type="ECO:0000259" key="1">
    <source>
        <dbReference type="Pfam" id="PF21757"/>
    </source>
</evidence>
<feature type="domain" description="DUF6870" evidence="1">
    <location>
        <begin position="1"/>
        <end position="71"/>
    </location>
</feature>
<dbReference type="EMBL" id="CABHNW010000025">
    <property type="protein sequence ID" value="VUX33059.1"/>
    <property type="molecule type" value="Genomic_DNA"/>
</dbReference>